<gene>
    <name evidence="1" type="ORF">KUF71_012234</name>
</gene>
<sequence length="86" mass="9491">MLVLGLVVRRRTLERTQIACMDGPGSECGLLINCNLLHEPRCLDDLKRRCVTMLCLSAAVRSSSPDVLSSPLRLYLHLGGQRPSNT</sequence>
<name>A0AAE1HP60_9NEOP</name>
<reference evidence="1" key="1">
    <citation type="submission" date="2021-07" db="EMBL/GenBank/DDBJ databases">
        <authorList>
            <person name="Catto M.A."/>
            <person name="Jacobson A."/>
            <person name="Kennedy G."/>
            <person name="Labadie P."/>
            <person name="Hunt B.G."/>
            <person name="Srinivasan R."/>
        </authorList>
    </citation>
    <scope>NUCLEOTIDE SEQUENCE</scope>
    <source>
        <strain evidence="1">PL_HMW_Pooled</strain>
        <tissue evidence="1">Head</tissue>
    </source>
</reference>
<accession>A0AAE1HP60</accession>
<reference evidence="1" key="2">
    <citation type="journal article" date="2023" name="BMC Genomics">
        <title>Pest status, molecular evolution, and epigenetic factors derived from the genome assembly of Frankliniella fusca, a thysanopteran phytovirus vector.</title>
        <authorList>
            <person name="Catto M.A."/>
            <person name="Labadie P.E."/>
            <person name="Jacobson A.L."/>
            <person name="Kennedy G.G."/>
            <person name="Srinivasan R."/>
            <person name="Hunt B.G."/>
        </authorList>
    </citation>
    <scope>NUCLEOTIDE SEQUENCE</scope>
    <source>
        <strain evidence="1">PL_HMW_Pooled</strain>
    </source>
</reference>
<dbReference type="AlphaFoldDB" id="A0AAE1HP60"/>
<dbReference type="EMBL" id="JAHWGI010001166">
    <property type="protein sequence ID" value="KAK3924150.1"/>
    <property type="molecule type" value="Genomic_DNA"/>
</dbReference>
<comment type="caution">
    <text evidence="1">The sequence shown here is derived from an EMBL/GenBank/DDBJ whole genome shotgun (WGS) entry which is preliminary data.</text>
</comment>
<organism evidence="1 2">
    <name type="scientific">Frankliniella fusca</name>
    <dbReference type="NCBI Taxonomy" id="407009"/>
    <lineage>
        <taxon>Eukaryota</taxon>
        <taxon>Metazoa</taxon>
        <taxon>Ecdysozoa</taxon>
        <taxon>Arthropoda</taxon>
        <taxon>Hexapoda</taxon>
        <taxon>Insecta</taxon>
        <taxon>Pterygota</taxon>
        <taxon>Neoptera</taxon>
        <taxon>Paraneoptera</taxon>
        <taxon>Thysanoptera</taxon>
        <taxon>Terebrantia</taxon>
        <taxon>Thripoidea</taxon>
        <taxon>Thripidae</taxon>
        <taxon>Frankliniella</taxon>
    </lineage>
</organism>
<keyword evidence="2" id="KW-1185">Reference proteome</keyword>
<protein>
    <submittedName>
        <fullName evidence="1">Cholesteryl ester transfer protein</fullName>
    </submittedName>
</protein>
<dbReference type="Proteomes" id="UP001219518">
    <property type="component" value="Unassembled WGS sequence"/>
</dbReference>
<evidence type="ECO:0000313" key="2">
    <source>
        <dbReference type="Proteomes" id="UP001219518"/>
    </source>
</evidence>
<proteinExistence type="predicted"/>
<evidence type="ECO:0000313" key="1">
    <source>
        <dbReference type="EMBL" id="KAK3924150.1"/>
    </source>
</evidence>